<dbReference type="RefSeq" id="WP_116722483.1">
    <property type="nucleotide sequence ID" value="NZ_CP011524.1"/>
</dbReference>
<organism evidence="2 3">
    <name type="scientific">Intestinimonas butyriciproducens</name>
    <dbReference type="NCBI Taxonomy" id="1297617"/>
    <lineage>
        <taxon>Bacteria</taxon>
        <taxon>Bacillati</taxon>
        <taxon>Bacillota</taxon>
        <taxon>Clostridia</taxon>
        <taxon>Eubacteriales</taxon>
        <taxon>Intestinimonas</taxon>
    </lineage>
</organism>
<accession>A0A2U1BEG9</accession>
<dbReference type="Gene3D" id="1.10.260.40">
    <property type="entry name" value="lambda repressor-like DNA-binding domains"/>
    <property type="match status" value="1"/>
</dbReference>
<evidence type="ECO:0000313" key="2">
    <source>
        <dbReference type="EMBL" id="PVY47049.1"/>
    </source>
</evidence>
<reference evidence="2 3" key="1">
    <citation type="submission" date="2018-04" db="EMBL/GenBank/DDBJ databases">
        <title>Genomic Encyclopedia of Type Strains, Phase IV (KMG-IV): sequencing the most valuable type-strain genomes for metagenomic binning, comparative biology and taxonomic classification.</title>
        <authorList>
            <person name="Goeker M."/>
        </authorList>
    </citation>
    <scope>NUCLEOTIDE SEQUENCE [LARGE SCALE GENOMIC DNA]</scope>
    <source>
        <strain evidence="2 3">DSM 26588</strain>
    </source>
</reference>
<gene>
    <name evidence="2" type="ORF">C7373_11152</name>
</gene>
<dbReference type="SMART" id="SM00530">
    <property type="entry name" value="HTH_XRE"/>
    <property type="match status" value="1"/>
</dbReference>
<dbReference type="GO" id="GO:0003677">
    <property type="term" value="F:DNA binding"/>
    <property type="evidence" value="ECO:0007669"/>
    <property type="project" value="InterPro"/>
</dbReference>
<dbReference type="Pfam" id="PF01381">
    <property type="entry name" value="HTH_3"/>
    <property type="match status" value="1"/>
</dbReference>
<dbReference type="OrthoDB" id="1664989at2"/>
<dbReference type="EMBL" id="QEKK01000011">
    <property type="protein sequence ID" value="PVY47049.1"/>
    <property type="molecule type" value="Genomic_DNA"/>
</dbReference>
<dbReference type="InterPro" id="IPR001387">
    <property type="entry name" value="Cro/C1-type_HTH"/>
</dbReference>
<dbReference type="CDD" id="cd00093">
    <property type="entry name" value="HTH_XRE"/>
    <property type="match status" value="1"/>
</dbReference>
<dbReference type="GeneID" id="93229108"/>
<evidence type="ECO:0000313" key="3">
    <source>
        <dbReference type="Proteomes" id="UP000245778"/>
    </source>
</evidence>
<sequence>MRRKYGDCIRADGDCTVCHLVSYGRDCRNKPITNLEWARRREHMSLDELSARSGVNKRQIQRIEQGEGKMGNVTLTNALALADALDVDVRELL</sequence>
<dbReference type="PROSITE" id="PS50943">
    <property type="entry name" value="HTH_CROC1"/>
    <property type="match status" value="1"/>
</dbReference>
<proteinExistence type="predicted"/>
<dbReference type="InterPro" id="IPR010982">
    <property type="entry name" value="Lambda_DNA-bd_dom_sf"/>
</dbReference>
<comment type="caution">
    <text evidence="2">The sequence shown here is derived from an EMBL/GenBank/DDBJ whole genome shotgun (WGS) entry which is preliminary data.</text>
</comment>
<dbReference type="SUPFAM" id="SSF47413">
    <property type="entry name" value="lambda repressor-like DNA-binding domains"/>
    <property type="match status" value="1"/>
</dbReference>
<protein>
    <submittedName>
        <fullName evidence="2">Helix-turn-helix protein</fullName>
    </submittedName>
</protein>
<dbReference type="Proteomes" id="UP000245778">
    <property type="component" value="Unassembled WGS sequence"/>
</dbReference>
<dbReference type="AlphaFoldDB" id="A0A2U1BEG9"/>
<feature type="domain" description="HTH cro/C1-type" evidence="1">
    <location>
        <begin position="38"/>
        <end position="92"/>
    </location>
</feature>
<name>A0A2U1BEG9_9FIRM</name>
<evidence type="ECO:0000259" key="1">
    <source>
        <dbReference type="PROSITE" id="PS50943"/>
    </source>
</evidence>